<sequence length="197" mass="22010">MDKKQETRQLVELIKVRSVQENEDNTTTLEGYIAKFNSTTTLWSGYNEQIDAHAFDNTLADGHNIMLLYAHDWSKPMACTGNGSLALNADDMGLHFIATVDTSISYIADTVALIKSGITAGCSFGFYILNDNESYDASTDTYTDTILEIQLLEGSVLCNPQYTDTTVSARGKERIEELHKEKERALLKQKILIELEL</sequence>
<dbReference type="STRING" id="84029.CROST_24620"/>
<organism evidence="5 6">
    <name type="scientific">Clostridium felsineum</name>
    <dbReference type="NCBI Taxonomy" id="36839"/>
    <lineage>
        <taxon>Bacteria</taxon>
        <taxon>Bacillati</taxon>
        <taxon>Bacillota</taxon>
        <taxon>Clostridia</taxon>
        <taxon>Eubacteriales</taxon>
        <taxon>Clostridiaceae</taxon>
        <taxon>Clostridium</taxon>
    </lineage>
</organism>
<evidence type="ECO:0000259" key="4">
    <source>
        <dbReference type="Pfam" id="PF04586"/>
    </source>
</evidence>
<accession>A0A1S8M2I2</accession>
<evidence type="ECO:0000313" key="5">
    <source>
        <dbReference type="EMBL" id="URZ11806.1"/>
    </source>
</evidence>
<keyword evidence="2" id="KW-0645">Protease</keyword>
<dbReference type="Pfam" id="PF04586">
    <property type="entry name" value="Peptidase_S78"/>
    <property type="match status" value="1"/>
</dbReference>
<keyword evidence="6" id="KW-1185">Reference proteome</keyword>
<dbReference type="GO" id="GO:0008233">
    <property type="term" value="F:peptidase activity"/>
    <property type="evidence" value="ECO:0007669"/>
    <property type="project" value="UniProtKB-KW"/>
</dbReference>
<dbReference type="InterPro" id="IPR054613">
    <property type="entry name" value="Peptidase_S78_dom"/>
</dbReference>
<proteinExistence type="predicted"/>
<evidence type="ECO:0000256" key="1">
    <source>
        <dbReference type="ARBA" id="ARBA00022612"/>
    </source>
</evidence>
<dbReference type="GO" id="GO:0006508">
    <property type="term" value="P:proteolysis"/>
    <property type="evidence" value="ECO:0007669"/>
    <property type="project" value="UniProtKB-KW"/>
</dbReference>
<keyword evidence="3" id="KW-0378">Hydrolase</keyword>
<name>A0A1S8M2I2_9CLOT</name>
<dbReference type="KEGG" id="crw:CROST_025230"/>
<dbReference type="InterPro" id="IPR006433">
    <property type="entry name" value="Prohead_protease"/>
</dbReference>
<evidence type="ECO:0000256" key="3">
    <source>
        <dbReference type="ARBA" id="ARBA00022801"/>
    </source>
</evidence>
<dbReference type="AlphaFoldDB" id="A0A1S8M2I2"/>
<dbReference type="Proteomes" id="UP000190951">
    <property type="component" value="Chromosome"/>
</dbReference>
<dbReference type="NCBIfam" id="TIGR01543">
    <property type="entry name" value="proheadase_HK97"/>
    <property type="match status" value="1"/>
</dbReference>
<keyword evidence="1" id="KW-1188">Viral release from host cell</keyword>
<reference evidence="5 6" key="1">
    <citation type="submission" date="2022-04" db="EMBL/GenBank/DDBJ databases">
        <title>Genome sequence of C. roseum typestrain.</title>
        <authorList>
            <person name="Poehlein A."/>
            <person name="Schoch T."/>
            <person name="Duerre P."/>
            <person name="Daniel R."/>
        </authorList>
    </citation>
    <scope>NUCLEOTIDE SEQUENCE [LARGE SCALE GENOMIC DNA]</scope>
    <source>
        <strain evidence="5 6">DSM 7320</strain>
    </source>
</reference>
<evidence type="ECO:0000313" key="6">
    <source>
        <dbReference type="Proteomes" id="UP000190951"/>
    </source>
</evidence>
<gene>
    <name evidence="5" type="ORF">CROST_025230</name>
</gene>
<dbReference type="RefSeq" id="WP_077834445.1">
    <property type="nucleotide sequence ID" value="NZ_CP096983.1"/>
</dbReference>
<dbReference type="EMBL" id="CP096983">
    <property type="protein sequence ID" value="URZ11806.1"/>
    <property type="molecule type" value="Genomic_DNA"/>
</dbReference>
<evidence type="ECO:0000256" key="2">
    <source>
        <dbReference type="ARBA" id="ARBA00022670"/>
    </source>
</evidence>
<protein>
    <recommendedName>
        <fullName evidence="4">Prohead serine protease domain-containing protein</fullName>
    </recommendedName>
</protein>
<feature type="domain" description="Prohead serine protease" evidence="4">
    <location>
        <begin position="16"/>
        <end position="176"/>
    </location>
</feature>